<keyword evidence="2" id="KW-1185">Reference proteome</keyword>
<protein>
    <submittedName>
        <fullName evidence="1">Uncharacterized protein</fullName>
    </submittedName>
</protein>
<gene>
    <name evidence="1" type="ORF">L6452_21456</name>
</gene>
<reference evidence="2" key="1">
    <citation type="journal article" date="2022" name="Mol. Ecol. Resour.">
        <title>The genomes of chicory, endive, great burdock and yacon provide insights into Asteraceae palaeo-polyploidization history and plant inulin production.</title>
        <authorList>
            <person name="Fan W."/>
            <person name="Wang S."/>
            <person name="Wang H."/>
            <person name="Wang A."/>
            <person name="Jiang F."/>
            <person name="Liu H."/>
            <person name="Zhao H."/>
            <person name="Xu D."/>
            <person name="Zhang Y."/>
        </authorList>
    </citation>
    <scope>NUCLEOTIDE SEQUENCE [LARGE SCALE GENOMIC DNA]</scope>
    <source>
        <strain evidence="2">cv. Niubang</strain>
    </source>
</reference>
<dbReference type="Proteomes" id="UP001055879">
    <property type="component" value="Linkage Group LG07"/>
</dbReference>
<comment type="caution">
    <text evidence="1">The sequence shown here is derived from an EMBL/GenBank/DDBJ whole genome shotgun (WGS) entry which is preliminary data.</text>
</comment>
<accession>A0ACB9AX34</accession>
<evidence type="ECO:0000313" key="1">
    <source>
        <dbReference type="EMBL" id="KAI3714501.1"/>
    </source>
</evidence>
<evidence type="ECO:0000313" key="2">
    <source>
        <dbReference type="Proteomes" id="UP001055879"/>
    </source>
</evidence>
<sequence length="258" mass="27872">MSVAFQTNTDRIRQDRHSDFAQGMWIYNSSDDHRNNNFPLVKDQEDHDSSSSSSIGNNSDASGGGDSDDDGGGGGEVQSLFKGSLNNLCALEEALPIKRGISTFYAGKSKSYTSLADAVSVPSIQDIVKPEDAYNRKRKNMLAHSVFLDKNHTFTSKTGISKRFANSNRGGSLGLGLNKHDSNSVCESSTLSSSPGRSLPPLPARPRRLPTNESTDSSPRIYCSTWRSLSLSDLQHAAGATSSITGSFSNKRVEEEDD</sequence>
<organism evidence="1 2">
    <name type="scientific">Arctium lappa</name>
    <name type="common">Greater burdock</name>
    <name type="synonym">Lappa major</name>
    <dbReference type="NCBI Taxonomy" id="4217"/>
    <lineage>
        <taxon>Eukaryota</taxon>
        <taxon>Viridiplantae</taxon>
        <taxon>Streptophyta</taxon>
        <taxon>Embryophyta</taxon>
        <taxon>Tracheophyta</taxon>
        <taxon>Spermatophyta</taxon>
        <taxon>Magnoliopsida</taxon>
        <taxon>eudicotyledons</taxon>
        <taxon>Gunneridae</taxon>
        <taxon>Pentapetalae</taxon>
        <taxon>asterids</taxon>
        <taxon>campanulids</taxon>
        <taxon>Asterales</taxon>
        <taxon>Asteraceae</taxon>
        <taxon>Carduoideae</taxon>
        <taxon>Cardueae</taxon>
        <taxon>Arctiinae</taxon>
        <taxon>Arctium</taxon>
    </lineage>
</organism>
<dbReference type="EMBL" id="CM042053">
    <property type="protein sequence ID" value="KAI3714501.1"/>
    <property type="molecule type" value="Genomic_DNA"/>
</dbReference>
<reference evidence="1 2" key="2">
    <citation type="journal article" date="2022" name="Mol. Ecol. Resour.">
        <title>The genomes of chicory, endive, great burdock and yacon provide insights into Asteraceae paleo-polyploidization history and plant inulin production.</title>
        <authorList>
            <person name="Fan W."/>
            <person name="Wang S."/>
            <person name="Wang H."/>
            <person name="Wang A."/>
            <person name="Jiang F."/>
            <person name="Liu H."/>
            <person name="Zhao H."/>
            <person name="Xu D."/>
            <person name="Zhang Y."/>
        </authorList>
    </citation>
    <scope>NUCLEOTIDE SEQUENCE [LARGE SCALE GENOMIC DNA]</scope>
    <source>
        <strain evidence="2">cv. Niubang</strain>
    </source>
</reference>
<proteinExistence type="predicted"/>
<name>A0ACB9AX34_ARCLA</name>